<organism evidence="11 12">
    <name type="scientific">Frankia umida</name>
    <dbReference type="NCBI Taxonomy" id="573489"/>
    <lineage>
        <taxon>Bacteria</taxon>
        <taxon>Bacillati</taxon>
        <taxon>Actinomycetota</taxon>
        <taxon>Actinomycetes</taxon>
        <taxon>Frankiales</taxon>
        <taxon>Frankiaceae</taxon>
        <taxon>Frankia</taxon>
    </lineage>
</organism>
<dbReference type="SMART" id="SM00382">
    <property type="entry name" value="AAA"/>
    <property type="match status" value="1"/>
</dbReference>
<dbReference type="PROSITE" id="PS50929">
    <property type="entry name" value="ABC_TM1F"/>
    <property type="match status" value="1"/>
</dbReference>
<evidence type="ECO:0000313" key="12">
    <source>
        <dbReference type="Proteomes" id="UP001201873"/>
    </source>
</evidence>
<keyword evidence="3" id="KW-0547">Nucleotide-binding</keyword>
<evidence type="ECO:0000256" key="1">
    <source>
        <dbReference type="ARBA" id="ARBA00004651"/>
    </source>
</evidence>
<dbReference type="InterPro" id="IPR039421">
    <property type="entry name" value="Type_1_exporter"/>
</dbReference>
<keyword evidence="5 8" id="KW-1133">Transmembrane helix</keyword>
<dbReference type="PROSITE" id="PS50893">
    <property type="entry name" value="ABC_TRANSPORTER_2"/>
    <property type="match status" value="1"/>
</dbReference>
<dbReference type="InterPro" id="IPR003439">
    <property type="entry name" value="ABC_transporter-like_ATP-bd"/>
</dbReference>
<dbReference type="Gene3D" id="1.20.1560.10">
    <property type="entry name" value="ABC transporter type 1, transmembrane domain"/>
    <property type="match status" value="1"/>
</dbReference>
<keyword evidence="12" id="KW-1185">Reference proteome</keyword>
<evidence type="ECO:0000256" key="8">
    <source>
        <dbReference type="SAM" id="Phobius"/>
    </source>
</evidence>
<feature type="transmembrane region" description="Helical" evidence="8">
    <location>
        <begin position="180"/>
        <end position="204"/>
    </location>
</feature>
<proteinExistence type="predicted"/>
<dbReference type="EMBL" id="JALKFT010000001">
    <property type="protein sequence ID" value="MCK9874275.1"/>
    <property type="molecule type" value="Genomic_DNA"/>
</dbReference>
<feature type="domain" description="ABC transmembrane type-1" evidence="10">
    <location>
        <begin position="50"/>
        <end position="334"/>
    </location>
</feature>
<accession>A0ABT0JRV9</accession>
<evidence type="ECO:0000259" key="9">
    <source>
        <dbReference type="PROSITE" id="PS50893"/>
    </source>
</evidence>
<feature type="transmembrane region" description="Helical" evidence="8">
    <location>
        <begin position="272"/>
        <end position="296"/>
    </location>
</feature>
<dbReference type="InterPro" id="IPR011527">
    <property type="entry name" value="ABC1_TM_dom"/>
</dbReference>
<comment type="caution">
    <text evidence="11">The sequence shown here is derived from an EMBL/GenBank/DDBJ whole genome shotgun (WGS) entry which is preliminary data.</text>
</comment>
<comment type="subcellular location">
    <subcellularLocation>
        <location evidence="1">Cell membrane</location>
        <topology evidence="1">Multi-pass membrane protein</topology>
    </subcellularLocation>
</comment>
<feature type="domain" description="ABC transporter" evidence="9">
    <location>
        <begin position="381"/>
        <end position="615"/>
    </location>
</feature>
<evidence type="ECO:0000256" key="2">
    <source>
        <dbReference type="ARBA" id="ARBA00022692"/>
    </source>
</evidence>
<keyword evidence="2 8" id="KW-0812">Transmembrane</keyword>
<evidence type="ECO:0000256" key="6">
    <source>
        <dbReference type="ARBA" id="ARBA00023136"/>
    </source>
</evidence>
<feature type="transmembrane region" description="Helical" evidence="8">
    <location>
        <begin position="82"/>
        <end position="101"/>
    </location>
</feature>
<dbReference type="Pfam" id="PF00005">
    <property type="entry name" value="ABC_tran"/>
    <property type="match status" value="1"/>
</dbReference>
<dbReference type="Gene3D" id="3.40.50.300">
    <property type="entry name" value="P-loop containing nucleotide triphosphate hydrolases"/>
    <property type="match status" value="1"/>
</dbReference>
<dbReference type="SUPFAM" id="SSF90123">
    <property type="entry name" value="ABC transporter transmembrane region"/>
    <property type="match status" value="1"/>
</dbReference>
<feature type="region of interest" description="Disordered" evidence="7">
    <location>
        <begin position="1"/>
        <end position="22"/>
    </location>
</feature>
<keyword evidence="4 11" id="KW-0067">ATP-binding</keyword>
<evidence type="ECO:0000256" key="4">
    <source>
        <dbReference type="ARBA" id="ARBA00022840"/>
    </source>
</evidence>
<dbReference type="InterPro" id="IPR036640">
    <property type="entry name" value="ABC1_TM_sf"/>
</dbReference>
<protein>
    <submittedName>
        <fullName evidence="11">ABC transporter ATP-binding protein/permease</fullName>
    </submittedName>
</protein>
<evidence type="ECO:0000259" key="10">
    <source>
        <dbReference type="PROSITE" id="PS50929"/>
    </source>
</evidence>
<sequence>MRPTGEEIPRQQPRGAVSRADSQVDGGALGPHAGLRFLLGFVATFRGALLAVMASFVASSLAISVLPVLVGRLVQAVAREGVSAGVVYWYALLLIGANLIHDLFWRGGEVLYRRLLVHRGYECEDVLFGRVIGQPYPYFVGKFTGKISSFVATIGREFRDTLDAACFTYVELVVRIPATVFIMFAVNVWSGLTFLGAVLLMLVVGRRTARRAFRAEKKLADETSELDGHVIDIIANFVSVKSFHQERAEYAEVRRRRRRVIDAARRSSLWDIVFWASMAVIVRYLVWPLSILLNLYLYRSGQLSLAEFATFLSVLVMFSDFIWMMVWEIAQLNLRLARLEEAYHYLFGADPVQAAIAVGPESPASGLQVDAGSSAVVSGQVELRGLAFAYPDSPTRSVLSDITLAIAAGEKIGVVGRSGSGKTTLVKLLLGYYPLPAGTVLVSGCPVSNDRLAAAISYVPQDTALFHRSIRDNITYGASVAVPEQEVQTAATRAHAHGFITRAPQGYDTLVGERGIRLSTGQRQRIAIARAFLDDKPILILDEATSALDSESEVLVQHALEQLWAGKTVIAVAHRLSTLRNMDRIIVLADGEIVEQGTHTELLAAAGRYQALWERQSGGMLPVD</sequence>
<dbReference type="PANTHER" id="PTHR24221">
    <property type="entry name" value="ATP-BINDING CASSETTE SUB-FAMILY B"/>
    <property type="match status" value="1"/>
</dbReference>
<keyword evidence="6 8" id="KW-0472">Membrane</keyword>
<evidence type="ECO:0000256" key="5">
    <source>
        <dbReference type="ARBA" id="ARBA00022989"/>
    </source>
</evidence>
<name>A0ABT0JRV9_9ACTN</name>
<dbReference type="GO" id="GO:0005524">
    <property type="term" value="F:ATP binding"/>
    <property type="evidence" value="ECO:0007669"/>
    <property type="project" value="UniProtKB-KW"/>
</dbReference>
<dbReference type="SUPFAM" id="SSF52540">
    <property type="entry name" value="P-loop containing nucleoside triphosphate hydrolases"/>
    <property type="match status" value="1"/>
</dbReference>
<evidence type="ECO:0000256" key="7">
    <source>
        <dbReference type="SAM" id="MobiDB-lite"/>
    </source>
</evidence>
<dbReference type="Proteomes" id="UP001201873">
    <property type="component" value="Unassembled WGS sequence"/>
</dbReference>
<dbReference type="InterPro" id="IPR003593">
    <property type="entry name" value="AAA+_ATPase"/>
</dbReference>
<reference evidence="11 12" key="1">
    <citation type="submission" date="2022-04" db="EMBL/GenBank/DDBJ databases">
        <title>Genome diversity in the genus Frankia.</title>
        <authorList>
            <person name="Carlos-Shanley C."/>
            <person name="Hahn D."/>
        </authorList>
    </citation>
    <scope>NUCLEOTIDE SEQUENCE [LARGE SCALE GENOMIC DNA]</scope>
    <source>
        <strain evidence="11 12">Ag45/Mut15</strain>
    </source>
</reference>
<evidence type="ECO:0000256" key="3">
    <source>
        <dbReference type="ARBA" id="ARBA00022741"/>
    </source>
</evidence>
<evidence type="ECO:0000313" key="11">
    <source>
        <dbReference type="EMBL" id="MCK9874275.1"/>
    </source>
</evidence>
<feature type="transmembrane region" description="Helical" evidence="8">
    <location>
        <begin position="308"/>
        <end position="330"/>
    </location>
</feature>
<dbReference type="InterPro" id="IPR027417">
    <property type="entry name" value="P-loop_NTPase"/>
</dbReference>
<gene>
    <name evidence="11" type="ORF">MXD59_00490</name>
</gene>
<dbReference type="Pfam" id="PF00664">
    <property type="entry name" value="ABC_membrane"/>
    <property type="match status" value="1"/>
</dbReference>
<dbReference type="PANTHER" id="PTHR24221:SF632">
    <property type="entry name" value="ATP-DEPENDENT LIPID A-CORE FLIPPASE"/>
    <property type="match status" value="1"/>
</dbReference>
<feature type="transmembrane region" description="Helical" evidence="8">
    <location>
        <begin position="48"/>
        <end position="70"/>
    </location>
</feature>